<dbReference type="Gene3D" id="1.20.1070.10">
    <property type="entry name" value="Rhodopsin 7-helix transmembrane proteins"/>
    <property type="match status" value="1"/>
</dbReference>
<name>A0AAN9GXD3_9TELE</name>
<keyword evidence="4 5" id="KW-0472">Membrane</keyword>
<evidence type="ECO:0000256" key="4">
    <source>
        <dbReference type="ARBA" id="ARBA00023136"/>
    </source>
</evidence>
<organism evidence="7 8">
    <name type="scientific">Phoxinus phoxinus</name>
    <name type="common">Eurasian minnow</name>
    <dbReference type="NCBI Taxonomy" id="58324"/>
    <lineage>
        <taxon>Eukaryota</taxon>
        <taxon>Metazoa</taxon>
        <taxon>Chordata</taxon>
        <taxon>Craniata</taxon>
        <taxon>Vertebrata</taxon>
        <taxon>Euteleostomi</taxon>
        <taxon>Actinopterygii</taxon>
        <taxon>Neopterygii</taxon>
        <taxon>Teleostei</taxon>
        <taxon>Ostariophysi</taxon>
        <taxon>Cypriniformes</taxon>
        <taxon>Leuciscidae</taxon>
        <taxon>Phoxininae</taxon>
        <taxon>Phoxinus</taxon>
    </lineage>
</organism>
<comment type="caution">
    <text evidence="7">The sequence shown here is derived from an EMBL/GenBank/DDBJ whole genome shotgun (WGS) entry which is preliminary data.</text>
</comment>
<dbReference type="PANTHER" id="PTHR47767">
    <property type="entry name" value="ADHESION G PROTEIN-COUPLED RECEPTOR G7"/>
    <property type="match status" value="1"/>
</dbReference>
<dbReference type="Pfam" id="PF22261">
    <property type="entry name" value="GPR128_GAIN_subdom_B"/>
    <property type="match status" value="1"/>
</dbReference>
<evidence type="ECO:0000256" key="5">
    <source>
        <dbReference type="SAM" id="Phobius"/>
    </source>
</evidence>
<dbReference type="PROSITE" id="PS50261">
    <property type="entry name" value="G_PROTEIN_RECEP_F2_4"/>
    <property type="match status" value="1"/>
</dbReference>
<protein>
    <recommendedName>
        <fullName evidence="6">G-protein coupled receptors family 2 profile 2 domain-containing protein</fullName>
    </recommendedName>
</protein>
<feature type="domain" description="G-protein coupled receptors family 2 profile 2" evidence="6">
    <location>
        <begin position="158"/>
        <end position="322"/>
    </location>
</feature>
<feature type="transmembrane region" description="Helical" evidence="5">
    <location>
        <begin position="157"/>
        <end position="181"/>
    </location>
</feature>
<dbReference type="Gene3D" id="2.60.220.50">
    <property type="match status" value="1"/>
</dbReference>
<dbReference type="AlphaFoldDB" id="A0AAN9GXD3"/>
<evidence type="ECO:0000259" key="6">
    <source>
        <dbReference type="PROSITE" id="PS50261"/>
    </source>
</evidence>
<feature type="transmembrane region" description="Helical" evidence="5">
    <location>
        <begin position="251"/>
        <end position="272"/>
    </location>
</feature>
<dbReference type="Pfam" id="PF01825">
    <property type="entry name" value="GPS"/>
    <property type="match status" value="1"/>
</dbReference>
<dbReference type="GO" id="GO:0007166">
    <property type="term" value="P:cell surface receptor signaling pathway"/>
    <property type="evidence" value="ECO:0007669"/>
    <property type="project" value="InterPro"/>
</dbReference>
<dbReference type="PANTHER" id="PTHR47767:SF1">
    <property type="entry name" value="ADHESION G PROTEIN-COUPLED RECEPTOR G7"/>
    <property type="match status" value="1"/>
</dbReference>
<evidence type="ECO:0000256" key="3">
    <source>
        <dbReference type="ARBA" id="ARBA00022989"/>
    </source>
</evidence>
<evidence type="ECO:0000256" key="2">
    <source>
        <dbReference type="ARBA" id="ARBA00022692"/>
    </source>
</evidence>
<dbReference type="InterPro" id="IPR000832">
    <property type="entry name" value="GPCR_2_secretin-like"/>
</dbReference>
<reference evidence="7 8" key="1">
    <citation type="submission" date="2024-02" db="EMBL/GenBank/DDBJ databases">
        <title>Chromosome-level genome assembly of the Eurasian Minnow (Phoxinus phoxinus).</title>
        <authorList>
            <person name="Oriowo T.O."/>
            <person name="Martin S."/>
            <person name="Stange M."/>
            <person name="Chrysostomakis Y."/>
            <person name="Brown T."/>
            <person name="Winkler S."/>
            <person name="Kukowka S."/>
            <person name="Myers E.W."/>
            <person name="Bohne A."/>
        </authorList>
    </citation>
    <scope>NUCLEOTIDE SEQUENCE [LARGE SCALE GENOMIC DNA]</scope>
    <source>
        <strain evidence="7">ZFMK-TIS-60720</strain>
        <tissue evidence="7">Whole Organism</tissue>
    </source>
</reference>
<gene>
    <name evidence="7" type="ORF">R3I93_017343</name>
</gene>
<accession>A0AAN9GXD3</accession>
<evidence type="ECO:0000313" key="7">
    <source>
        <dbReference type="EMBL" id="KAK7137236.1"/>
    </source>
</evidence>
<dbReference type="InterPro" id="IPR046338">
    <property type="entry name" value="GAIN_dom_sf"/>
</dbReference>
<dbReference type="GO" id="GO:0004930">
    <property type="term" value="F:G protein-coupled receptor activity"/>
    <property type="evidence" value="ECO:0007669"/>
    <property type="project" value="InterPro"/>
</dbReference>
<dbReference type="GO" id="GO:0016020">
    <property type="term" value="C:membrane"/>
    <property type="evidence" value="ECO:0007669"/>
    <property type="project" value="UniProtKB-SubCell"/>
</dbReference>
<dbReference type="InterPro" id="IPR017981">
    <property type="entry name" value="GPCR_2-like_7TM"/>
</dbReference>
<feature type="transmembrane region" description="Helical" evidence="5">
    <location>
        <begin position="284"/>
        <end position="307"/>
    </location>
</feature>
<dbReference type="Proteomes" id="UP001364617">
    <property type="component" value="Unassembled WGS sequence"/>
</dbReference>
<proteinExistence type="predicted"/>
<keyword evidence="8" id="KW-1185">Reference proteome</keyword>
<dbReference type="InterPro" id="IPR053986">
    <property type="entry name" value="GPR128_GAIN_subdom_B"/>
</dbReference>
<keyword evidence="2 5" id="KW-0812">Transmembrane</keyword>
<dbReference type="InterPro" id="IPR053066">
    <property type="entry name" value="ADGR_G7"/>
</dbReference>
<sequence length="322" mass="36233">MFIFTSSGQSDTFLPERIKLDTTPAEISKDIIDLQMNVTFSKDFDKDVGFVLYDSDQFFQSKHFHPSLDTKRRVISANLQEHLEFDIEFAVTPSVNSTLSLNDFACVFWSYTKNDWSPEGCSKTMNPSGCSCKPKTIENTNFAILMAFDTNYQYSEALHWISIIGCALSVLGLTVTAVYQIITRKSRGSSPTLLVVSICMSMTVFYLLFIFGINNPVQHLNVAKLSDQNIVPESDHHKYPDEGPCTAFTALLQYFLLATFTWNTLYGINVFLLFKNGVSGTPPWFPKVSLAIGWVLPAFIVGISLGFTYSVKEPLGYRQEEL</sequence>
<dbReference type="EMBL" id="JAYKXH010000018">
    <property type="protein sequence ID" value="KAK7137236.1"/>
    <property type="molecule type" value="Genomic_DNA"/>
</dbReference>
<dbReference type="InterPro" id="IPR000203">
    <property type="entry name" value="GPS"/>
</dbReference>
<dbReference type="Pfam" id="PF00002">
    <property type="entry name" value="7tm_2"/>
    <property type="match status" value="1"/>
</dbReference>
<evidence type="ECO:0000256" key="1">
    <source>
        <dbReference type="ARBA" id="ARBA00004141"/>
    </source>
</evidence>
<keyword evidence="3 5" id="KW-1133">Transmembrane helix</keyword>
<evidence type="ECO:0000313" key="8">
    <source>
        <dbReference type="Proteomes" id="UP001364617"/>
    </source>
</evidence>
<comment type="subcellular location">
    <subcellularLocation>
        <location evidence="1">Membrane</location>
        <topology evidence="1">Multi-pass membrane protein</topology>
    </subcellularLocation>
</comment>
<feature type="transmembrane region" description="Helical" evidence="5">
    <location>
        <begin position="193"/>
        <end position="213"/>
    </location>
</feature>